<proteinExistence type="predicted"/>
<name>A0A2T2WDW3_9FIRM</name>
<accession>A0A2T2WDW3</accession>
<dbReference type="AlphaFoldDB" id="A0A2T2WDW3"/>
<dbReference type="EMBL" id="PXYV01000063">
    <property type="protein sequence ID" value="PSR20432.1"/>
    <property type="molecule type" value="Genomic_DNA"/>
</dbReference>
<keyword evidence="2" id="KW-0378">Hydrolase</keyword>
<dbReference type="Proteomes" id="UP000241848">
    <property type="component" value="Unassembled WGS sequence"/>
</dbReference>
<dbReference type="InterPro" id="IPR000073">
    <property type="entry name" value="AB_hydrolase_1"/>
</dbReference>
<dbReference type="SUPFAM" id="SSF53474">
    <property type="entry name" value="alpha/beta-Hydrolases"/>
    <property type="match status" value="1"/>
</dbReference>
<dbReference type="PANTHER" id="PTHR43689:SF8">
    <property type="entry name" value="ALPHA_BETA-HYDROLASES SUPERFAMILY PROTEIN"/>
    <property type="match status" value="1"/>
</dbReference>
<comment type="caution">
    <text evidence="2">The sequence shown here is derived from an EMBL/GenBank/DDBJ whole genome shotgun (WGS) entry which is preliminary data.</text>
</comment>
<sequence>MLAIRRSHNNLFLDKSDRERCLVHWYLIHGAVSSPLTWSQQLRILPRVIRATLPPLRDVAASQLIDAWADTCLGELTEPSIVMGHSLGGAIAQLMALKCPTLVRGLVLVGTGPRLPVNPALLQALKHTPRQALERIVRWSLSSRIDSVFLSNSLSQVQTYDVERAYREFLACDEFDLSAQLRDVACPVALVGADEDRMTPIALMQEFHQVWPTAPLFQVQNAGHMMMLEQPKQFNDIILRIMRDFGWE</sequence>
<dbReference type="PANTHER" id="PTHR43689">
    <property type="entry name" value="HYDROLASE"/>
    <property type="match status" value="1"/>
</dbReference>
<protein>
    <submittedName>
        <fullName evidence="2">Alpha/beta hydrolase</fullName>
    </submittedName>
</protein>
<evidence type="ECO:0000313" key="2">
    <source>
        <dbReference type="EMBL" id="PSR20432.1"/>
    </source>
</evidence>
<feature type="domain" description="AB hydrolase-1" evidence="1">
    <location>
        <begin position="27"/>
        <end position="236"/>
    </location>
</feature>
<reference evidence="2 3" key="1">
    <citation type="journal article" date="2014" name="BMC Genomics">
        <title>Comparison of environmental and isolate Sulfobacillus genomes reveals diverse carbon, sulfur, nitrogen, and hydrogen metabolisms.</title>
        <authorList>
            <person name="Justice N.B."/>
            <person name="Norman A."/>
            <person name="Brown C.T."/>
            <person name="Singh A."/>
            <person name="Thomas B.C."/>
            <person name="Banfield J.F."/>
        </authorList>
    </citation>
    <scope>NUCLEOTIDE SEQUENCE [LARGE SCALE GENOMIC DNA]</scope>
    <source>
        <strain evidence="2">AMDSBA3</strain>
    </source>
</reference>
<organism evidence="2 3">
    <name type="scientific">Sulfobacillus acidophilus</name>
    <dbReference type="NCBI Taxonomy" id="53633"/>
    <lineage>
        <taxon>Bacteria</taxon>
        <taxon>Bacillati</taxon>
        <taxon>Bacillota</taxon>
        <taxon>Clostridia</taxon>
        <taxon>Eubacteriales</taxon>
        <taxon>Clostridiales Family XVII. Incertae Sedis</taxon>
        <taxon>Sulfobacillus</taxon>
    </lineage>
</organism>
<dbReference type="Pfam" id="PF12697">
    <property type="entry name" value="Abhydrolase_6"/>
    <property type="match status" value="1"/>
</dbReference>
<gene>
    <name evidence="2" type="ORF">C7B45_14995</name>
</gene>
<evidence type="ECO:0000313" key="3">
    <source>
        <dbReference type="Proteomes" id="UP000241848"/>
    </source>
</evidence>
<dbReference type="Gene3D" id="3.40.50.1820">
    <property type="entry name" value="alpha/beta hydrolase"/>
    <property type="match status" value="1"/>
</dbReference>
<dbReference type="InterPro" id="IPR029058">
    <property type="entry name" value="AB_hydrolase_fold"/>
</dbReference>
<evidence type="ECO:0000259" key="1">
    <source>
        <dbReference type="Pfam" id="PF12697"/>
    </source>
</evidence>
<dbReference type="GO" id="GO:0016787">
    <property type="term" value="F:hydrolase activity"/>
    <property type="evidence" value="ECO:0007669"/>
    <property type="project" value="UniProtKB-KW"/>
</dbReference>